<evidence type="ECO:0000313" key="3">
    <source>
        <dbReference type="EMBL" id="CAD2172800.1"/>
    </source>
</evidence>
<comment type="caution">
    <text evidence="3">The sequence shown here is derived from an EMBL/GenBank/DDBJ whole genome shotgun (WGS) entry which is preliminary data.</text>
</comment>
<dbReference type="Proteomes" id="UP000580250">
    <property type="component" value="Unassembled WGS sequence"/>
</dbReference>
<name>A0A6V7VCZ9_MELEN</name>
<dbReference type="AlphaFoldDB" id="A0A6V7VCZ9"/>
<keyword evidence="2" id="KW-0812">Transmembrane</keyword>
<feature type="region of interest" description="Disordered" evidence="1">
    <location>
        <begin position="1"/>
        <end position="127"/>
    </location>
</feature>
<evidence type="ECO:0000313" key="4">
    <source>
        <dbReference type="Proteomes" id="UP000580250"/>
    </source>
</evidence>
<sequence length="335" mass="36752">MSQVDQSPKDGELYDQPPPAAPGKPEDSQLYDQPPPADEGEKKEKQRALKPAENKGEYEVISEEMMVSFMGSKPKDKKAGKQKEKQHGKSDTPKGQTAPAPKKPAKKNADVEQPVVKVQPKPLPKRQKKVVVKNKCGIFSSFLLTILSFALALFTSLAAFCQLEEDGDLYDQPPPAAPGKQADSQLYDQPPPADEGEKKGKQQAKKPAEKNGDYEVITDEEINSIILSVKPKQKPAGKQKEKKKEKQHGKSDTPKRQTASAPKKPSKENADVEKPAKAQQTAPQPKPKKSVKVKSKCGIATWVALALVTLVLAIVTSLAAFCQLEETIPKEYPWF</sequence>
<evidence type="ECO:0000256" key="2">
    <source>
        <dbReference type="SAM" id="Phobius"/>
    </source>
</evidence>
<proteinExistence type="predicted"/>
<protein>
    <submittedName>
        <fullName evidence="3">Uncharacterized protein</fullName>
    </submittedName>
</protein>
<feature type="region of interest" description="Disordered" evidence="1">
    <location>
        <begin position="228"/>
        <end position="291"/>
    </location>
</feature>
<feature type="compositionally biased region" description="Basic and acidic residues" evidence="1">
    <location>
        <begin position="265"/>
        <end position="276"/>
    </location>
</feature>
<feature type="compositionally biased region" description="Basic and acidic residues" evidence="1">
    <location>
        <begin position="73"/>
        <end position="92"/>
    </location>
</feature>
<feature type="transmembrane region" description="Helical" evidence="2">
    <location>
        <begin position="136"/>
        <end position="160"/>
    </location>
</feature>
<feature type="compositionally biased region" description="Basic and acidic residues" evidence="1">
    <location>
        <begin position="39"/>
        <end position="58"/>
    </location>
</feature>
<feature type="compositionally biased region" description="Basic and acidic residues" evidence="1">
    <location>
        <begin position="238"/>
        <end position="255"/>
    </location>
</feature>
<organism evidence="3 4">
    <name type="scientific">Meloidogyne enterolobii</name>
    <name type="common">Root-knot nematode worm</name>
    <name type="synonym">Meloidogyne mayaguensis</name>
    <dbReference type="NCBI Taxonomy" id="390850"/>
    <lineage>
        <taxon>Eukaryota</taxon>
        <taxon>Metazoa</taxon>
        <taxon>Ecdysozoa</taxon>
        <taxon>Nematoda</taxon>
        <taxon>Chromadorea</taxon>
        <taxon>Rhabditida</taxon>
        <taxon>Tylenchina</taxon>
        <taxon>Tylenchomorpha</taxon>
        <taxon>Tylenchoidea</taxon>
        <taxon>Meloidogynidae</taxon>
        <taxon>Meloidogyninae</taxon>
        <taxon>Meloidogyne</taxon>
    </lineage>
</organism>
<accession>A0A6V7VCZ9</accession>
<gene>
    <name evidence="3" type="ORF">MENT_LOCUS24370</name>
</gene>
<feature type="transmembrane region" description="Helical" evidence="2">
    <location>
        <begin position="299"/>
        <end position="322"/>
    </location>
</feature>
<keyword evidence="2" id="KW-0472">Membrane</keyword>
<feature type="compositionally biased region" description="Basic and acidic residues" evidence="1">
    <location>
        <begin position="195"/>
        <end position="213"/>
    </location>
</feature>
<reference evidence="3 4" key="1">
    <citation type="submission" date="2020-08" db="EMBL/GenBank/DDBJ databases">
        <authorList>
            <person name="Koutsovoulos G."/>
            <person name="Danchin GJ E."/>
        </authorList>
    </citation>
    <scope>NUCLEOTIDE SEQUENCE [LARGE SCALE GENOMIC DNA]</scope>
</reference>
<dbReference type="OrthoDB" id="5906819at2759"/>
<evidence type="ECO:0000256" key="1">
    <source>
        <dbReference type="SAM" id="MobiDB-lite"/>
    </source>
</evidence>
<feature type="region of interest" description="Disordered" evidence="1">
    <location>
        <begin position="169"/>
        <end position="214"/>
    </location>
</feature>
<dbReference type="EMBL" id="CAJEWN010000206">
    <property type="protein sequence ID" value="CAD2172800.1"/>
    <property type="molecule type" value="Genomic_DNA"/>
</dbReference>
<keyword evidence="2" id="KW-1133">Transmembrane helix</keyword>